<dbReference type="Gene3D" id="3.10.10.10">
    <property type="entry name" value="HIV Type 1 Reverse Transcriptase, subunit A, domain 1"/>
    <property type="match status" value="1"/>
</dbReference>
<dbReference type="InterPro" id="IPR001969">
    <property type="entry name" value="Aspartic_peptidase_AS"/>
</dbReference>
<dbReference type="FunFam" id="3.10.10.10:FF:000007">
    <property type="entry name" value="Retrovirus-related Pol polyprotein from transposon 17.6-like Protein"/>
    <property type="match status" value="1"/>
</dbReference>
<keyword evidence="9" id="KW-0175">Coiled coil</keyword>
<evidence type="ECO:0000313" key="12">
    <source>
        <dbReference type="EMBL" id="KFM62623.1"/>
    </source>
</evidence>
<keyword evidence="8" id="KW-0695">RNA-directed DNA polymerase</keyword>
<gene>
    <name evidence="12" type="ORF">X975_15522</name>
</gene>
<dbReference type="FunFam" id="3.30.70.270:FF:000020">
    <property type="entry name" value="Transposon Tf2-6 polyprotein-like Protein"/>
    <property type="match status" value="1"/>
</dbReference>
<dbReference type="OMA" id="PMERITH"/>
<dbReference type="InterPro" id="IPR043502">
    <property type="entry name" value="DNA/RNA_pol_sf"/>
</dbReference>
<dbReference type="PROSITE" id="PS50878">
    <property type="entry name" value="RT_POL"/>
    <property type="match status" value="1"/>
</dbReference>
<keyword evidence="4" id="KW-0548">Nucleotidyltransferase</keyword>
<dbReference type="AlphaFoldDB" id="A0A087TBY4"/>
<evidence type="ECO:0000259" key="11">
    <source>
        <dbReference type="PROSITE" id="PS50878"/>
    </source>
</evidence>
<evidence type="ECO:0000256" key="3">
    <source>
        <dbReference type="ARBA" id="ARBA00022679"/>
    </source>
</evidence>
<dbReference type="InterPro" id="IPR043128">
    <property type="entry name" value="Rev_trsase/Diguanyl_cyclase"/>
</dbReference>
<dbReference type="CDD" id="cd01647">
    <property type="entry name" value="RT_LTR"/>
    <property type="match status" value="1"/>
</dbReference>
<evidence type="ECO:0000256" key="4">
    <source>
        <dbReference type="ARBA" id="ARBA00022695"/>
    </source>
</evidence>
<dbReference type="OrthoDB" id="6427353at2759"/>
<protein>
    <recommendedName>
        <fullName evidence="1">RNA-directed DNA polymerase</fullName>
        <ecNumber evidence="1">2.7.7.49</ecNumber>
    </recommendedName>
</protein>
<dbReference type="Pfam" id="PF13650">
    <property type="entry name" value="Asp_protease_2"/>
    <property type="match status" value="1"/>
</dbReference>
<dbReference type="FunFam" id="3.10.10.10:FF:000002">
    <property type="entry name" value="Retrovirus-related Pol polyprotein from transposon 17.6-like protein"/>
    <property type="match status" value="1"/>
</dbReference>
<evidence type="ECO:0000256" key="6">
    <source>
        <dbReference type="ARBA" id="ARBA00022759"/>
    </source>
</evidence>
<dbReference type="GO" id="GO:0004190">
    <property type="term" value="F:aspartic-type endopeptidase activity"/>
    <property type="evidence" value="ECO:0007669"/>
    <property type="project" value="InterPro"/>
</dbReference>
<keyword evidence="3" id="KW-0808">Transferase</keyword>
<dbReference type="InterPro" id="IPR000477">
    <property type="entry name" value="RT_dom"/>
</dbReference>
<dbReference type="CDD" id="cd00303">
    <property type="entry name" value="retropepsin_like"/>
    <property type="match status" value="1"/>
</dbReference>
<dbReference type="SUPFAM" id="SSF50630">
    <property type="entry name" value="Acid proteases"/>
    <property type="match status" value="1"/>
</dbReference>
<keyword evidence="5" id="KW-0540">Nuclease</keyword>
<feature type="coiled-coil region" evidence="9">
    <location>
        <begin position="148"/>
        <end position="175"/>
    </location>
</feature>
<dbReference type="EC" id="2.7.7.49" evidence="1"/>
<evidence type="ECO:0000256" key="2">
    <source>
        <dbReference type="ARBA" id="ARBA00022670"/>
    </source>
</evidence>
<feature type="domain" description="Reverse transcriptase" evidence="11">
    <location>
        <begin position="716"/>
        <end position="895"/>
    </location>
</feature>
<dbReference type="Gene3D" id="3.30.70.270">
    <property type="match status" value="2"/>
</dbReference>
<organism evidence="12 13">
    <name type="scientific">Stegodyphus mimosarum</name>
    <name type="common">African social velvet spider</name>
    <dbReference type="NCBI Taxonomy" id="407821"/>
    <lineage>
        <taxon>Eukaryota</taxon>
        <taxon>Metazoa</taxon>
        <taxon>Ecdysozoa</taxon>
        <taxon>Arthropoda</taxon>
        <taxon>Chelicerata</taxon>
        <taxon>Arachnida</taxon>
        <taxon>Araneae</taxon>
        <taxon>Araneomorphae</taxon>
        <taxon>Entelegynae</taxon>
        <taxon>Eresoidea</taxon>
        <taxon>Eresidae</taxon>
        <taxon>Stegodyphus</taxon>
    </lineage>
</organism>
<reference evidence="12 13" key="1">
    <citation type="submission" date="2013-11" db="EMBL/GenBank/DDBJ databases">
        <title>Genome sequencing of Stegodyphus mimosarum.</title>
        <authorList>
            <person name="Bechsgaard J."/>
        </authorList>
    </citation>
    <scope>NUCLEOTIDE SEQUENCE [LARGE SCALE GENOMIC DNA]</scope>
</reference>
<evidence type="ECO:0000256" key="1">
    <source>
        <dbReference type="ARBA" id="ARBA00012493"/>
    </source>
</evidence>
<dbReference type="GO" id="GO:0004519">
    <property type="term" value="F:endonuclease activity"/>
    <property type="evidence" value="ECO:0007669"/>
    <property type="project" value="UniProtKB-KW"/>
</dbReference>
<keyword evidence="6" id="KW-0255">Endonuclease</keyword>
<dbReference type="GO" id="GO:0003964">
    <property type="term" value="F:RNA-directed DNA polymerase activity"/>
    <property type="evidence" value="ECO:0007669"/>
    <property type="project" value="UniProtKB-KW"/>
</dbReference>
<evidence type="ECO:0000313" key="13">
    <source>
        <dbReference type="Proteomes" id="UP000054359"/>
    </source>
</evidence>
<dbReference type="InterPro" id="IPR050951">
    <property type="entry name" value="Retrovirus_Pol_polyprotein"/>
</dbReference>
<keyword evidence="7" id="KW-0378">Hydrolase</keyword>
<proteinExistence type="predicted"/>
<evidence type="ECO:0000256" key="9">
    <source>
        <dbReference type="SAM" id="Coils"/>
    </source>
</evidence>
<dbReference type="Gene3D" id="1.20.5.1230">
    <property type="entry name" value="Apolipoprotein A-I"/>
    <property type="match status" value="1"/>
</dbReference>
<accession>A0A087TBY4</accession>
<evidence type="ECO:0000256" key="7">
    <source>
        <dbReference type="ARBA" id="ARBA00022801"/>
    </source>
</evidence>
<dbReference type="PANTHER" id="PTHR37984">
    <property type="entry name" value="PROTEIN CBG26694"/>
    <property type="match status" value="1"/>
</dbReference>
<dbReference type="SUPFAM" id="SSF58113">
    <property type="entry name" value="Apolipoprotein A-I"/>
    <property type="match status" value="1"/>
</dbReference>
<feature type="compositionally biased region" description="Basic and acidic residues" evidence="10">
    <location>
        <begin position="8"/>
        <end position="65"/>
    </location>
</feature>
<name>A0A087TBY4_STEMI</name>
<evidence type="ECO:0000256" key="8">
    <source>
        <dbReference type="ARBA" id="ARBA00022918"/>
    </source>
</evidence>
<dbReference type="GO" id="GO:0006508">
    <property type="term" value="P:proteolysis"/>
    <property type="evidence" value="ECO:0007669"/>
    <property type="project" value="UniProtKB-KW"/>
</dbReference>
<dbReference type="EMBL" id="KK114513">
    <property type="protein sequence ID" value="KFM62623.1"/>
    <property type="molecule type" value="Genomic_DNA"/>
</dbReference>
<keyword evidence="2" id="KW-0645">Protease</keyword>
<feature type="non-terminal residue" evidence="12">
    <location>
        <position position="1028"/>
    </location>
</feature>
<dbReference type="STRING" id="407821.A0A087TBY4"/>
<dbReference type="SUPFAM" id="SSF56672">
    <property type="entry name" value="DNA/RNA polymerases"/>
    <property type="match status" value="1"/>
</dbReference>
<sequence length="1028" mass="115648">MEGAVNSVKEEMKAGQESVKEEMKGGQESVKEEMKAVQESVKDEMNSVQEKMEKSVKEEMKAVQESVKDQMKLGQESVKEEMRAVKASQEEMKKEITCIIENKFEAMEGRIDAVETKVSSVKEQIEERVSAVEQQIDYRVSAVKEQIQERVSAMKEQIQERVSAVEQQIDDKVSAVAKEVDTLKKFVATAGSNSDTFKFLAMPAHPSLKLSTYDGKTSWQVYKTQFSIVAEANGWDSQAKACHLAASLRADAADILQTLPENKRLDFEALSGALELRFGEKCLKDYSRLQLKSRQQKPTETLQELATDVERLSHLAFSECPTETREILSLQYFIDGIRDPEIQKALRMADVKDLKSALVYAMKFEAAQQATRRDRHPIRAAHIQEPVDPMTARLDDLTRKISAVSGGNNGIFIMGQINGIPCNMTIDTGANVTIIRKDLAQQLEGKLIWTPPCVTLQTVSGEKINIEGKLNVNITFGSAAYHHTAYVAEITDPCILGLDFLRKYNFSLDFKNNELHSASEDITLFGINDEGVKSIHKIVAQDDITIPARTEMLLPGSIAENRKFRYGVMEYLKNCNSPKGVLIASALVDLSGTVIPVRVANVTDKARVIKKGEVVAECTPVTSLERKSNISKPASSDNIISELLQNAQLNDEEKNAAERVIKDLQDVFSRSSSDVGRTSLTQHRIDTGDHPPIKQHPRRLPIAKQEEVRALLKDMQESNVIEPSASPWASPIVLVRKKDGSTRFCVDYRRLNEVTKKDSYPLPRIDDILDTLSGSKWFSTLDLKSGYWQVEIHPDDREKTAFTTGQGLWQFKVMPFGLCNAPATFERLMETVLKGLSYEACLIYLDDIIIVGNSFEEHLENLRKVLRKLKEANLKLSPAKCKLFRQEVAYLGHVISAEGVRTDSEKVSAVKDWRRPENVHQLRSFLGLCTYYRRFVKDFSSIARPLHKLTESKQKFVWTKEFCEWVKASWDAVKTETMPKLFKKWGISNALDGSEDNLLYEDSDADLEEVSSDSSFSSGAECLAFDED</sequence>
<evidence type="ECO:0000256" key="10">
    <source>
        <dbReference type="SAM" id="MobiDB-lite"/>
    </source>
</evidence>
<evidence type="ECO:0000256" key="5">
    <source>
        <dbReference type="ARBA" id="ARBA00022722"/>
    </source>
</evidence>
<dbReference type="Pfam" id="PF00078">
    <property type="entry name" value="RVT_1"/>
    <property type="match status" value="1"/>
</dbReference>
<dbReference type="PANTHER" id="PTHR37984:SF5">
    <property type="entry name" value="PROTEIN NYNRIN-LIKE"/>
    <property type="match status" value="1"/>
</dbReference>
<dbReference type="Proteomes" id="UP000054359">
    <property type="component" value="Unassembled WGS sequence"/>
</dbReference>
<keyword evidence="13" id="KW-1185">Reference proteome</keyword>
<feature type="region of interest" description="Disordered" evidence="10">
    <location>
        <begin position="1"/>
        <end position="65"/>
    </location>
</feature>
<dbReference type="InterPro" id="IPR021109">
    <property type="entry name" value="Peptidase_aspartic_dom_sf"/>
</dbReference>
<dbReference type="Gene3D" id="2.40.70.10">
    <property type="entry name" value="Acid Proteases"/>
    <property type="match status" value="1"/>
</dbReference>
<dbReference type="PROSITE" id="PS00141">
    <property type="entry name" value="ASP_PROTEASE"/>
    <property type="match status" value="1"/>
</dbReference>